<protein>
    <submittedName>
        <fullName evidence="10">Uncharacterized protein</fullName>
    </submittedName>
</protein>
<keyword evidence="11" id="KW-1185">Reference proteome</keyword>
<keyword evidence="2" id="KW-0677">Repeat</keyword>
<name>A0AAG5DHT9_ANOAO</name>
<dbReference type="GO" id="GO:0005634">
    <property type="term" value="C:nucleus"/>
    <property type="evidence" value="ECO:0007669"/>
    <property type="project" value="InterPro"/>
</dbReference>
<evidence type="ECO:0000256" key="6">
    <source>
        <dbReference type="PROSITE-ProRule" id="PRU01263"/>
    </source>
</evidence>
<feature type="compositionally biased region" description="Polar residues" evidence="7">
    <location>
        <begin position="194"/>
        <end position="203"/>
    </location>
</feature>
<dbReference type="InterPro" id="IPR012934">
    <property type="entry name" value="Znf_AD"/>
</dbReference>
<accession>A0AAG5DHT9</accession>
<proteinExistence type="predicted"/>
<evidence type="ECO:0000256" key="2">
    <source>
        <dbReference type="ARBA" id="ARBA00022737"/>
    </source>
</evidence>
<evidence type="ECO:0000313" key="10">
    <source>
        <dbReference type="EnsemblMetazoa" id="ENSAATROPP010696"/>
    </source>
</evidence>
<dbReference type="AlphaFoldDB" id="A0AAG5DHT9"/>
<keyword evidence="4 6" id="KW-0862">Zinc</keyword>
<dbReference type="InterPro" id="IPR050752">
    <property type="entry name" value="C2H2-ZF_domain"/>
</dbReference>
<dbReference type="GO" id="GO:0008270">
    <property type="term" value="F:zinc ion binding"/>
    <property type="evidence" value="ECO:0007669"/>
    <property type="project" value="UniProtKB-UniRule"/>
</dbReference>
<evidence type="ECO:0000256" key="3">
    <source>
        <dbReference type="ARBA" id="ARBA00022771"/>
    </source>
</evidence>
<reference evidence="10" key="1">
    <citation type="submission" date="2024-04" db="UniProtKB">
        <authorList>
            <consortium name="EnsemblMetazoa"/>
        </authorList>
    </citation>
    <scope>IDENTIFICATION</scope>
    <source>
        <strain evidence="10">EBRO</strain>
    </source>
</reference>
<dbReference type="PROSITE" id="PS51915">
    <property type="entry name" value="ZAD"/>
    <property type="match status" value="1"/>
</dbReference>
<dbReference type="PROSITE" id="PS50157">
    <property type="entry name" value="ZINC_FINGER_C2H2_2"/>
    <property type="match status" value="3"/>
</dbReference>
<feature type="domain" description="ZAD" evidence="9">
    <location>
        <begin position="10"/>
        <end position="84"/>
    </location>
</feature>
<feature type="binding site" evidence="6">
    <location>
        <position position="12"/>
    </location>
    <ligand>
        <name>Zn(2+)</name>
        <dbReference type="ChEBI" id="CHEBI:29105"/>
    </ligand>
</feature>
<feature type="domain" description="C2H2-type" evidence="8">
    <location>
        <begin position="411"/>
        <end position="439"/>
    </location>
</feature>
<evidence type="ECO:0000256" key="7">
    <source>
        <dbReference type="SAM" id="MobiDB-lite"/>
    </source>
</evidence>
<feature type="compositionally biased region" description="Polar residues" evidence="7">
    <location>
        <begin position="156"/>
        <end position="171"/>
    </location>
</feature>
<dbReference type="SMART" id="SM00355">
    <property type="entry name" value="ZnF_C2H2"/>
    <property type="match status" value="5"/>
</dbReference>
<feature type="binding site" evidence="6">
    <location>
        <position position="60"/>
    </location>
    <ligand>
        <name>Zn(2+)</name>
        <dbReference type="ChEBI" id="CHEBI:29105"/>
    </ligand>
</feature>
<dbReference type="SMART" id="SM00868">
    <property type="entry name" value="zf-AD"/>
    <property type="match status" value="1"/>
</dbReference>
<feature type="binding site" evidence="6">
    <location>
        <position position="57"/>
    </location>
    <ligand>
        <name>Zn(2+)</name>
        <dbReference type="ChEBI" id="CHEBI:29105"/>
    </ligand>
</feature>
<dbReference type="GO" id="GO:0000978">
    <property type="term" value="F:RNA polymerase II cis-regulatory region sequence-specific DNA binding"/>
    <property type="evidence" value="ECO:0007669"/>
    <property type="project" value="TreeGrafter"/>
</dbReference>
<evidence type="ECO:0000256" key="1">
    <source>
        <dbReference type="ARBA" id="ARBA00022723"/>
    </source>
</evidence>
<feature type="domain" description="C2H2-type" evidence="8">
    <location>
        <begin position="355"/>
        <end position="378"/>
    </location>
</feature>
<dbReference type="Pfam" id="PF00096">
    <property type="entry name" value="zf-C2H2"/>
    <property type="match status" value="2"/>
</dbReference>
<feature type="compositionally biased region" description="Basic and acidic residues" evidence="7">
    <location>
        <begin position="432"/>
        <end position="441"/>
    </location>
</feature>
<dbReference type="SUPFAM" id="SSF57716">
    <property type="entry name" value="Glucocorticoid receptor-like (DNA-binding domain)"/>
    <property type="match status" value="1"/>
</dbReference>
<keyword evidence="3 5" id="KW-0863">Zinc-finger</keyword>
<dbReference type="SUPFAM" id="SSF57667">
    <property type="entry name" value="beta-beta-alpha zinc fingers"/>
    <property type="match status" value="2"/>
</dbReference>
<evidence type="ECO:0000259" key="8">
    <source>
        <dbReference type="PROSITE" id="PS50157"/>
    </source>
</evidence>
<feature type="binding site" evidence="6">
    <location>
        <position position="15"/>
    </location>
    <ligand>
        <name>Zn(2+)</name>
        <dbReference type="ChEBI" id="CHEBI:29105"/>
    </ligand>
</feature>
<feature type="region of interest" description="Disordered" evidence="7">
    <location>
        <begin position="432"/>
        <end position="451"/>
    </location>
</feature>
<keyword evidence="1 6" id="KW-0479">Metal-binding</keyword>
<dbReference type="PANTHER" id="PTHR24384">
    <property type="entry name" value="FINGER PUTATIVE TRANSCRIPTION FACTOR FAMILY-RELATED"/>
    <property type="match status" value="1"/>
</dbReference>
<dbReference type="Proteomes" id="UP000075880">
    <property type="component" value="Unassembled WGS sequence"/>
</dbReference>
<organism evidence="10 11">
    <name type="scientific">Anopheles atroparvus</name>
    <name type="common">European mosquito</name>
    <dbReference type="NCBI Taxonomy" id="41427"/>
    <lineage>
        <taxon>Eukaryota</taxon>
        <taxon>Metazoa</taxon>
        <taxon>Ecdysozoa</taxon>
        <taxon>Arthropoda</taxon>
        <taxon>Hexapoda</taxon>
        <taxon>Insecta</taxon>
        <taxon>Pterygota</taxon>
        <taxon>Neoptera</taxon>
        <taxon>Endopterygota</taxon>
        <taxon>Diptera</taxon>
        <taxon>Nematocera</taxon>
        <taxon>Culicoidea</taxon>
        <taxon>Culicidae</taxon>
        <taxon>Anophelinae</taxon>
        <taxon>Anopheles</taxon>
    </lineage>
</organism>
<evidence type="ECO:0000259" key="9">
    <source>
        <dbReference type="PROSITE" id="PS51915"/>
    </source>
</evidence>
<dbReference type="InterPro" id="IPR013087">
    <property type="entry name" value="Znf_C2H2_type"/>
</dbReference>
<feature type="compositionally biased region" description="Polar residues" evidence="7">
    <location>
        <begin position="231"/>
        <end position="254"/>
    </location>
</feature>
<dbReference type="Gene3D" id="3.30.160.60">
    <property type="entry name" value="Classic Zinc Finger"/>
    <property type="match status" value="2"/>
</dbReference>
<dbReference type="EnsemblMetazoa" id="ENSAATROPT011810">
    <property type="protein sequence ID" value="ENSAATROPP010696"/>
    <property type="gene ID" value="ENSAATROPG009614"/>
</dbReference>
<feature type="region of interest" description="Disordered" evidence="7">
    <location>
        <begin position="153"/>
        <end position="204"/>
    </location>
</feature>
<dbReference type="PANTHER" id="PTHR24384:SF244">
    <property type="entry name" value="ZINC FINGER PROTEIN OZF-LIKE"/>
    <property type="match status" value="1"/>
</dbReference>
<sequence length="451" mass="51222">MASRIEEIRNLCRFCLCREGLMALSKATDTFSFSVDEIILCTGIQVQICKGIPYAICNGCCKMIMNWAMFRRNCLSNDIIIQKLVTVLNASMKANRNDPTPEVSSKVLGSISQHNTGTTSCEDATMSNTPVILLDDTDSDDSMPFLYGEEAAEDNMPSQSNLLEITPSPGNSGKGQPKKEREDENGPCSKLLEDNSTNDSMPSFHSEVMQHDLSDKLFTETNALKWAGADSGSNQGEKENVSNSTDLQFISTDSNDSDYSLPSIYEEAIKEALEELKEKENAGSSRDKKVESTSKYEREYVCPLCGILSRDIYNHINRTHNKIKKYACMHCQKKYQSLFQLRNHVNTWHEKRIILTCEHCGRGFTNHSSHFYHMKNSHGESDVYECETCHRKFKSIDGYRKHQKEHSITSYPCPNCDKLFKTPVTLEKHQLRYHPTEHDRSSQIQDPMLNI</sequence>
<dbReference type="Pfam" id="PF07776">
    <property type="entry name" value="zf-AD"/>
    <property type="match status" value="1"/>
</dbReference>
<feature type="domain" description="C2H2-type" evidence="8">
    <location>
        <begin position="384"/>
        <end position="407"/>
    </location>
</feature>
<dbReference type="PROSITE" id="PS00028">
    <property type="entry name" value="ZINC_FINGER_C2H2_1"/>
    <property type="match status" value="3"/>
</dbReference>
<dbReference type="InterPro" id="IPR036236">
    <property type="entry name" value="Znf_C2H2_sf"/>
</dbReference>
<evidence type="ECO:0000256" key="4">
    <source>
        <dbReference type="ARBA" id="ARBA00022833"/>
    </source>
</evidence>
<dbReference type="GO" id="GO:0000981">
    <property type="term" value="F:DNA-binding transcription factor activity, RNA polymerase II-specific"/>
    <property type="evidence" value="ECO:0007669"/>
    <property type="project" value="TreeGrafter"/>
</dbReference>
<evidence type="ECO:0000313" key="11">
    <source>
        <dbReference type="Proteomes" id="UP000075880"/>
    </source>
</evidence>
<evidence type="ECO:0000256" key="5">
    <source>
        <dbReference type="PROSITE-ProRule" id="PRU00042"/>
    </source>
</evidence>
<feature type="region of interest" description="Disordered" evidence="7">
    <location>
        <begin position="228"/>
        <end position="254"/>
    </location>
</feature>